<dbReference type="OrthoDB" id="4556966at2"/>
<protein>
    <submittedName>
        <fullName evidence="1">Uncharacterized protein</fullName>
    </submittedName>
</protein>
<name>A0A495ULG3_9GAMM</name>
<sequence>MRLNLFDGGVMIYAYTRAQALDDGRLIDVTDLACDAGFKVPVALTAKVWADCVVWDQAREVAPQDETGRLWDLLAMAHLAARGRPHSGRLTFSVLRIGSGRLRPSRVTLALVIGPGDRGEPVITIMQPDED</sequence>
<reference evidence="1 2" key="1">
    <citation type="submission" date="2018-10" db="EMBL/GenBank/DDBJ databases">
        <title>Genomic Encyclopedia of Archaeal and Bacterial Type Strains, Phase II (KMG-II): from individual species to whole genera.</title>
        <authorList>
            <person name="Goeker M."/>
        </authorList>
    </citation>
    <scope>NUCLEOTIDE SEQUENCE [LARGE SCALE GENOMIC DNA]</scope>
    <source>
        <strain evidence="1 2">DSM 235</strain>
    </source>
</reference>
<dbReference type="Pfam" id="PF20213">
    <property type="entry name" value="DUF6573"/>
    <property type="match status" value="1"/>
</dbReference>
<dbReference type="InterPro" id="IPR046480">
    <property type="entry name" value="DUF6573"/>
</dbReference>
<dbReference type="Proteomes" id="UP000274556">
    <property type="component" value="Unassembled WGS sequence"/>
</dbReference>
<evidence type="ECO:0000313" key="1">
    <source>
        <dbReference type="EMBL" id="RKT37909.1"/>
    </source>
</evidence>
<dbReference type="AlphaFoldDB" id="A0A495ULG3"/>
<evidence type="ECO:0000313" key="2">
    <source>
        <dbReference type="Proteomes" id="UP000274556"/>
    </source>
</evidence>
<gene>
    <name evidence="1" type="ORF">BDD21_5420</name>
</gene>
<comment type="caution">
    <text evidence="1">The sequence shown here is derived from an EMBL/GenBank/DDBJ whole genome shotgun (WGS) entry which is preliminary data.</text>
</comment>
<proteinExistence type="predicted"/>
<keyword evidence="2" id="KW-1185">Reference proteome</keyword>
<organism evidence="1 2">
    <name type="scientific">Thiocapsa rosea</name>
    <dbReference type="NCBI Taxonomy" id="69360"/>
    <lineage>
        <taxon>Bacteria</taxon>
        <taxon>Pseudomonadati</taxon>
        <taxon>Pseudomonadota</taxon>
        <taxon>Gammaproteobacteria</taxon>
        <taxon>Chromatiales</taxon>
        <taxon>Chromatiaceae</taxon>
        <taxon>Thiocapsa</taxon>
    </lineage>
</organism>
<dbReference type="EMBL" id="RBXL01000002">
    <property type="protein sequence ID" value="RKT37909.1"/>
    <property type="molecule type" value="Genomic_DNA"/>
</dbReference>
<accession>A0A495ULG3</accession>
<dbReference type="RefSeq" id="WP_120800200.1">
    <property type="nucleotide sequence ID" value="NZ_RBXL01000002.1"/>
</dbReference>